<name>A0ACB7V3S9_DIOAL</name>
<sequence length="259" mass="27993">MGISDLVYESNVTHKEPNSIDPELAMAWAAGLDDGLLGSNAPAMDRVNEFLAGAGTDAPDVDDENITSRPSVTYNDMWAKELLESYEVEEDDGRSSGTSSPESTGSVETSISSHFGGMNYPSLFSSRPSGYGISQQSESKSTSRFGSSSAFEGRESPVREEPPSYSTSVMQRFESFENPLAGLGGQSFNKREDEESTGNPQFGKALYGFTAGGEDELSLDAGEEVEIDYEVDGWYYVKKKRPGRDGRMAGLVPVLYVSS</sequence>
<evidence type="ECO:0000313" key="2">
    <source>
        <dbReference type="Proteomes" id="UP000827976"/>
    </source>
</evidence>
<reference evidence="2" key="1">
    <citation type="journal article" date="2022" name="Nat. Commun.">
        <title>Chromosome evolution and the genetic basis of agronomically important traits in greater yam.</title>
        <authorList>
            <person name="Bredeson J.V."/>
            <person name="Lyons J.B."/>
            <person name="Oniyinde I.O."/>
            <person name="Okereke N.R."/>
            <person name="Kolade O."/>
            <person name="Nnabue I."/>
            <person name="Nwadili C.O."/>
            <person name="Hribova E."/>
            <person name="Parker M."/>
            <person name="Nwogha J."/>
            <person name="Shu S."/>
            <person name="Carlson J."/>
            <person name="Kariba R."/>
            <person name="Muthemba S."/>
            <person name="Knop K."/>
            <person name="Barton G.J."/>
            <person name="Sherwood A.V."/>
            <person name="Lopez-Montes A."/>
            <person name="Asiedu R."/>
            <person name="Jamnadass R."/>
            <person name="Muchugi A."/>
            <person name="Goodstein D."/>
            <person name="Egesi C.N."/>
            <person name="Featherston J."/>
            <person name="Asfaw A."/>
            <person name="Simpson G.G."/>
            <person name="Dolezel J."/>
            <person name="Hendre P.S."/>
            <person name="Van Deynze A."/>
            <person name="Kumar P.L."/>
            <person name="Obidiegwu J.E."/>
            <person name="Bhattacharjee R."/>
            <person name="Rokhsar D.S."/>
        </authorList>
    </citation>
    <scope>NUCLEOTIDE SEQUENCE [LARGE SCALE GENOMIC DNA]</scope>
    <source>
        <strain evidence="2">cv. TDa95/00328</strain>
    </source>
</reference>
<gene>
    <name evidence="1" type="ORF">IHE45_12G095400</name>
</gene>
<organism evidence="1 2">
    <name type="scientific">Dioscorea alata</name>
    <name type="common">Purple yam</name>
    <dbReference type="NCBI Taxonomy" id="55571"/>
    <lineage>
        <taxon>Eukaryota</taxon>
        <taxon>Viridiplantae</taxon>
        <taxon>Streptophyta</taxon>
        <taxon>Embryophyta</taxon>
        <taxon>Tracheophyta</taxon>
        <taxon>Spermatophyta</taxon>
        <taxon>Magnoliopsida</taxon>
        <taxon>Liliopsida</taxon>
        <taxon>Dioscoreales</taxon>
        <taxon>Dioscoreaceae</taxon>
        <taxon>Dioscorea</taxon>
    </lineage>
</organism>
<comment type="caution">
    <text evidence="1">The sequence shown here is derived from an EMBL/GenBank/DDBJ whole genome shotgun (WGS) entry which is preliminary data.</text>
</comment>
<evidence type="ECO:0000313" key="1">
    <source>
        <dbReference type="EMBL" id="KAH7668007.1"/>
    </source>
</evidence>
<proteinExistence type="predicted"/>
<protein>
    <submittedName>
        <fullName evidence="1">SH3 domain-containing protein</fullName>
    </submittedName>
</protein>
<dbReference type="Proteomes" id="UP000827976">
    <property type="component" value="Chromosome 12"/>
</dbReference>
<keyword evidence="2" id="KW-1185">Reference proteome</keyword>
<accession>A0ACB7V3S9</accession>
<dbReference type="EMBL" id="CM037022">
    <property type="protein sequence ID" value="KAH7668007.1"/>
    <property type="molecule type" value="Genomic_DNA"/>
</dbReference>